<accession>A0A975PH15</accession>
<protein>
    <submittedName>
        <fullName evidence="5">Autotransporter-associated beta strand repeat-containing protein</fullName>
    </submittedName>
</protein>
<dbReference type="InterPro" id="IPR036179">
    <property type="entry name" value="Ig-like_dom_sf"/>
</dbReference>
<keyword evidence="1 2" id="KW-0732">Signal</keyword>
<dbReference type="InterPro" id="IPR046255">
    <property type="entry name" value="DUF6288"/>
</dbReference>
<evidence type="ECO:0000313" key="5">
    <source>
        <dbReference type="EMBL" id="QUE52826.1"/>
    </source>
</evidence>
<evidence type="ECO:0000256" key="2">
    <source>
        <dbReference type="SAM" id="SignalP"/>
    </source>
</evidence>
<dbReference type="Pfam" id="PF07691">
    <property type="entry name" value="PA14"/>
    <property type="match status" value="2"/>
</dbReference>
<dbReference type="Gene3D" id="3.90.182.10">
    <property type="entry name" value="Toxin - Anthrax Protective Antigen,domain 1"/>
    <property type="match status" value="1"/>
</dbReference>
<gene>
    <name evidence="5" type="ORF">KBB96_08005</name>
</gene>
<dbReference type="GO" id="GO:0005509">
    <property type="term" value="F:calcium ion binding"/>
    <property type="evidence" value="ECO:0007669"/>
    <property type="project" value="InterPro"/>
</dbReference>
<dbReference type="SUPFAM" id="SSF49313">
    <property type="entry name" value="Cadherin-like"/>
    <property type="match status" value="2"/>
</dbReference>
<dbReference type="InterPro" id="IPR037524">
    <property type="entry name" value="PA14/GLEYA"/>
</dbReference>
<evidence type="ECO:0000313" key="6">
    <source>
        <dbReference type="Proteomes" id="UP000676169"/>
    </source>
</evidence>
<dbReference type="Pfam" id="PF19805">
    <property type="entry name" value="DUF6288"/>
    <property type="match status" value="1"/>
</dbReference>
<dbReference type="GO" id="GO:0016020">
    <property type="term" value="C:membrane"/>
    <property type="evidence" value="ECO:0007669"/>
    <property type="project" value="InterPro"/>
</dbReference>
<dbReference type="PANTHER" id="PTHR46769">
    <property type="entry name" value="POLYCYSTIC KIDNEY AND HEPATIC DISEASE 1 (AUTOSOMAL RECESSIVE)-LIKE 1"/>
    <property type="match status" value="1"/>
</dbReference>
<dbReference type="RefSeq" id="WP_211634156.1">
    <property type="nucleotide sequence ID" value="NZ_CP073100.1"/>
</dbReference>
<dbReference type="PROSITE" id="PS50835">
    <property type="entry name" value="IG_LIKE"/>
    <property type="match status" value="1"/>
</dbReference>
<feature type="domain" description="Ig-like" evidence="3">
    <location>
        <begin position="811"/>
        <end position="897"/>
    </location>
</feature>
<dbReference type="InterPro" id="IPR013783">
    <property type="entry name" value="Ig-like_fold"/>
</dbReference>
<dbReference type="PANTHER" id="PTHR46769:SF2">
    <property type="entry name" value="FIBROCYSTIN-L ISOFORM 2 PRECURSOR-RELATED"/>
    <property type="match status" value="1"/>
</dbReference>
<dbReference type="InterPro" id="IPR006644">
    <property type="entry name" value="Cadg"/>
</dbReference>
<dbReference type="EMBL" id="CP073100">
    <property type="protein sequence ID" value="QUE52826.1"/>
    <property type="molecule type" value="Genomic_DNA"/>
</dbReference>
<proteinExistence type="predicted"/>
<evidence type="ECO:0000256" key="1">
    <source>
        <dbReference type="ARBA" id="ARBA00022729"/>
    </source>
</evidence>
<dbReference type="SUPFAM" id="SSF56988">
    <property type="entry name" value="Anthrax protective antigen"/>
    <property type="match status" value="2"/>
</dbReference>
<dbReference type="InterPro" id="IPR007110">
    <property type="entry name" value="Ig-like_dom"/>
</dbReference>
<dbReference type="SMART" id="SM00409">
    <property type="entry name" value="IG"/>
    <property type="match status" value="1"/>
</dbReference>
<feature type="signal peptide" evidence="2">
    <location>
        <begin position="1"/>
        <end position="21"/>
    </location>
</feature>
<dbReference type="Gene3D" id="2.60.40.10">
    <property type="entry name" value="Immunoglobulins"/>
    <property type="match status" value="4"/>
</dbReference>
<dbReference type="Proteomes" id="UP000676169">
    <property type="component" value="Chromosome"/>
</dbReference>
<evidence type="ECO:0000259" key="3">
    <source>
        <dbReference type="PROSITE" id="PS50835"/>
    </source>
</evidence>
<feature type="domain" description="PA14" evidence="4">
    <location>
        <begin position="902"/>
        <end position="1056"/>
    </location>
</feature>
<reference evidence="5" key="1">
    <citation type="submission" date="2021-04" db="EMBL/GenBank/DDBJ databases">
        <title>Luteolibacter sp. 32A isolated from the skin of an Anderson's salamander (Ambystoma andersonii).</title>
        <authorList>
            <person name="Spergser J."/>
            <person name="Busse H.-J."/>
        </authorList>
    </citation>
    <scope>NUCLEOTIDE SEQUENCE</scope>
    <source>
        <strain evidence="5">32A</strain>
    </source>
</reference>
<dbReference type="PROSITE" id="PS51820">
    <property type="entry name" value="PA14"/>
    <property type="match status" value="2"/>
</dbReference>
<dbReference type="Pfam" id="PF05345">
    <property type="entry name" value="He_PIG"/>
    <property type="match status" value="2"/>
</dbReference>
<dbReference type="InterPro" id="IPR052387">
    <property type="entry name" value="Fibrocystin"/>
</dbReference>
<dbReference type="SMART" id="SM00758">
    <property type="entry name" value="PA14"/>
    <property type="match status" value="2"/>
</dbReference>
<dbReference type="InterPro" id="IPR011050">
    <property type="entry name" value="Pectin_lyase_fold/virulence"/>
</dbReference>
<dbReference type="InterPro" id="IPR003599">
    <property type="entry name" value="Ig_sub"/>
</dbReference>
<dbReference type="SUPFAM" id="SSF51126">
    <property type="entry name" value="Pectin lyase-like"/>
    <property type="match status" value="1"/>
</dbReference>
<keyword evidence="6" id="KW-1185">Reference proteome</keyword>
<name>A0A975PH15_9BACT</name>
<feature type="domain" description="PA14" evidence="4">
    <location>
        <begin position="642"/>
        <end position="803"/>
    </location>
</feature>
<feature type="chain" id="PRO_5037587763" evidence="2">
    <location>
        <begin position="22"/>
        <end position="1944"/>
    </location>
</feature>
<dbReference type="KEGG" id="lamb:KBB96_08005"/>
<dbReference type="Pfam" id="PF13927">
    <property type="entry name" value="Ig_3"/>
    <property type="match status" value="1"/>
</dbReference>
<dbReference type="SUPFAM" id="SSF48726">
    <property type="entry name" value="Immunoglobulin"/>
    <property type="match status" value="1"/>
</dbReference>
<dbReference type="Pfam" id="PF12951">
    <property type="entry name" value="PATR"/>
    <property type="match status" value="2"/>
</dbReference>
<sequence length="1944" mass="199294">MRSFSALFGLLSAVLLPSAMAQEETRDYPLGPIGGRYRVTQDLSFIRVSAIDSTAPGAAAGLQVGDYIYGAFGKTFTPTGSYHYGASQDLGFAVDRAEGSGGTLPLKVLRPGTGALDINVTLPSVGRFGPAYPRGSSKHQAMFESACAYLHQRAMNANGSLGYFTGWTGLALLGHPNWNDTTGSKPYRLSINKIRDYCVAQITAGTYAPVEDKLLDGTTNPNYAGSNNLSNWQLGQMVAFLSEYYAKTSDASVASSIQRGAEMCANTIQWWKQPALNANGYSPGYTQIAGMCSHGGVTGDYIHLGWGGGINICGVYSFNGMAFAKRAGMDMTVRPRDGHYFGYTTAPAGAVPAGMENYDHSIDEKFQMQWNWMGKRCAYYSTGSNDDGHVAYTLNAPSSYDAAGRTPGTILGLSQYKVAGGTLTADDEDKLSRLKAYISRNYMRQQEAHAYCVGAQTYQAMATAFLSDRQQRFALDNWRFYYALSRTYSAGFQYFRARSVNDNYLDETHCSALDMAIPYAVANGGYNLLPRYNNTTDQVLADFQSPDITWPTIDARKTSLTGATLAMPVQITDGAGTTLSADSYTAAWSTVSGPGSVTFSAPSAATTNITFGSSGTYRLQLTVTRGSYTLVEPIDVSVRLQPVPAGYIGGIANYQVYTGITGTTVANLTGATKFPNSPDVVRTVTQLTGNYSGDNYGARLSGVIIPPVTGSYRFYIASDDASQLKLNSTGPGAAGATVISTVATYTNANEWTKYTSQQSAAINLTAGQPVYFEALQKEGTGGDHLSVGWSIGGGAISVIDGTSLAVPDTTPATMAISTPPSPTSVALGGTATFTVGTTGPQPGFYQWRRNGSPVGTPTTSPTLTLSNVSGGVEGNYDCVYTTVLGTATSTAARLTVTDAGVITSGGLWREVYSGIDGSTVASLTSAPGYPEFASTSGPITSAATPSDYADSYGQRLTGWIKPTVSGNYRFYLTSDDDSELWLGTNELAANKVRLLQLSGYTNPMAWSARSPSAYVALEAGKRYYIEVLHKEGGGGDHCAVAWQRQGDAAPVNGSGEIPGQYLEYRIGGSYDDIPVGNQVPAFLSNPLVRGSVPETIPYSGESLAGSASDFNSADTLTYSKVSGPAWLTVAANGALSGTPGTGTMGLNQFVVQVTDQGGLSSQATLRITVNAPTRPPVFSGNPIATATAIEAAAYSDTLVPFASDPDGDALTFSKVSGPAWLNVAANGALSGTPGSTDGGANSFTVRVTDSAGASATTTLNISVTTFVHGDGVWTKLTGGSWPTTGNWSGGTAAFGVDQTADFSTLNITANTTVTLDGPRAIGNLKFGDTTASHDWLLNAGSGGPLTLDVSTGTPLVTINNRTATLATALAGSEGFTKAGSGTLALTGTNTLTGPVTITGGTLSIGGNTPGITSVTLNGGVGVTVATGGTLTASGALSTNNSAGANITIQNGGVLNAGSIAIPWNPGTFSVSGALNSTGNLNISTAATTNITGTNGSITAASMTIGNAGTVVNHNASGQITLTGSAILGNSGGSYSNTLTITQGTVNAGGVQLGISGSTATQTVNVNGGRLNVGAGGITSIGTGTRAINLGAGTVGARADWSSTLAMALTGGATINTLDASDNATARTVTLSGVLSGSGSLTKSGAGTLLLSATNTYTGTTTVGGGILTVNGSLSTGVVTVQNGGTLSGTGTVGGASTVQNGGSLAPGSGGIGTLGTAAITLQSGAVLRWDLAATGSSDLVNATSLTFSGTPAVTLKLTGANPVANGGSAVIPLVTTTGGITNFSSAVFTVDTSALSGVTGTWKVIQQGNTLALSIDTGYNTTWRDQKFGAQAGNAAIAGPTADPDGDGVANIVEQYLGLEPLSSLSRLKLDLMSVVSGGNRHFRLSPAVTSGSYQLEMADSPAGPWSATYPVPISNATATYEFDLPSSYGRRFFRLRYTVPTPP</sequence>
<dbReference type="InterPro" id="IPR011658">
    <property type="entry name" value="PA14_dom"/>
</dbReference>
<dbReference type="InterPro" id="IPR013425">
    <property type="entry name" value="Autotrns_rpt"/>
</dbReference>
<dbReference type="InterPro" id="IPR015919">
    <property type="entry name" value="Cadherin-like_sf"/>
</dbReference>
<organism evidence="5 6">
    <name type="scientific">Luteolibacter ambystomatis</name>
    <dbReference type="NCBI Taxonomy" id="2824561"/>
    <lineage>
        <taxon>Bacteria</taxon>
        <taxon>Pseudomonadati</taxon>
        <taxon>Verrucomicrobiota</taxon>
        <taxon>Verrucomicrobiia</taxon>
        <taxon>Verrucomicrobiales</taxon>
        <taxon>Verrucomicrobiaceae</taxon>
        <taxon>Luteolibacter</taxon>
    </lineage>
</organism>
<dbReference type="SMART" id="SM00736">
    <property type="entry name" value="CADG"/>
    <property type="match status" value="2"/>
</dbReference>
<evidence type="ECO:0000259" key="4">
    <source>
        <dbReference type="PROSITE" id="PS51820"/>
    </source>
</evidence>
<dbReference type="NCBIfam" id="TIGR02601">
    <property type="entry name" value="autotrns_rpt"/>
    <property type="match status" value="2"/>
</dbReference>
<dbReference type="Gene3D" id="2.60.120.1560">
    <property type="match status" value="1"/>
</dbReference>